<evidence type="ECO:0000313" key="3">
    <source>
        <dbReference type="EMBL" id="MDT0439736.1"/>
    </source>
</evidence>
<accession>A0ABD5EY93</accession>
<feature type="region of interest" description="Disordered" evidence="1">
    <location>
        <begin position="612"/>
        <end position="641"/>
    </location>
</feature>
<feature type="transmembrane region" description="Helical" evidence="2">
    <location>
        <begin position="191"/>
        <end position="210"/>
    </location>
</feature>
<feature type="transmembrane region" description="Helical" evidence="2">
    <location>
        <begin position="441"/>
        <end position="458"/>
    </location>
</feature>
<evidence type="ECO:0000313" key="4">
    <source>
        <dbReference type="Proteomes" id="UP001183535"/>
    </source>
</evidence>
<name>A0ABD5EY93_9ACTN</name>
<keyword evidence="2" id="KW-0812">Transmembrane</keyword>
<feature type="transmembrane region" description="Helical" evidence="2">
    <location>
        <begin position="530"/>
        <end position="549"/>
    </location>
</feature>
<keyword evidence="2" id="KW-0472">Membrane</keyword>
<reference evidence="4" key="1">
    <citation type="submission" date="2023-07" db="EMBL/GenBank/DDBJ databases">
        <title>30 novel species of actinomycetes from the DSMZ collection.</title>
        <authorList>
            <person name="Nouioui I."/>
        </authorList>
    </citation>
    <scope>NUCLEOTIDE SEQUENCE [LARGE SCALE GENOMIC DNA]</scope>
    <source>
        <strain evidence="4">DSM 41981</strain>
    </source>
</reference>
<feature type="transmembrane region" description="Helical" evidence="2">
    <location>
        <begin position="410"/>
        <end position="429"/>
    </location>
</feature>
<feature type="transmembrane region" description="Helical" evidence="2">
    <location>
        <begin position="64"/>
        <end position="83"/>
    </location>
</feature>
<protein>
    <recommendedName>
        <fullName evidence="5">Integral membrane protein</fullName>
    </recommendedName>
</protein>
<dbReference type="Proteomes" id="UP001183535">
    <property type="component" value="Unassembled WGS sequence"/>
</dbReference>
<feature type="transmembrane region" description="Helical" evidence="2">
    <location>
        <begin position="556"/>
        <end position="573"/>
    </location>
</feature>
<dbReference type="EMBL" id="JAVRES010000030">
    <property type="protein sequence ID" value="MDT0439736.1"/>
    <property type="molecule type" value="Genomic_DNA"/>
</dbReference>
<feature type="transmembrane region" description="Helical" evidence="2">
    <location>
        <begin position="585"/>
        <end position="605"/>
    </location>
</feature>
<gene>
    <name evidence="3" type="ORF">RM877_34275</name>
</gene>
<dbReference type="AlphaFoldDB" id="A0ABD5EY93"/>
<keyword evidence="2" id="KW-1133">Transmembrane helix</keyword>
<dbReference type="RefSeq" id="WP_141721927.1">
    <property type="nucleotide sequence ID" value="NZ_JAVRES010000030.1"/>
</dbReference>
<evidence type="ECO:0000256" key="1">
    <source>
        <dbReference type="SAM" id="MobiDB-lite"/>
    </source>
</evidence>
<sequence length="641" mass="69535">MLTIGYVLLSLPAALLLIGPDRRDRNFWAPTEPSPKRTLARSLLEGLRPGAFLFGPDFRHIARIGWRFLTLVVLLAAFTALLLEHTWWTVSCAAVLIVLLSTRLNVGDHVITAVARSQEREKLLAFLEERLRWMRAHCDKVVIIAHSQGGFLAHQLMARDGGRNQSKVIRLVGVGSGLKPIWLLQQIKRPLVCAVAWMLPVASLCLAWGASPLIEPSNSEIAASMLMQVKVLVSSMAVPLGAQSPQFSTDMLHGVVESMERMQSGLLLVGDMSWERWVAMTVSATLSLTCGLIIRFRIRPNAKSIFALPPTKGTKQLKWEEYSSHHDMVGRMLLPTLPQGVEREAAPVLGHPLGDHTKYFDSNGLLPRRLAAGLLTDIESSSRSFGAKRWMETVARYERALRKQHDRRRCFQGVLMLWVASATLLPRIAHGATIVEAVVGNWQPLVVATLVLSAVFTWRGRRSHRELVAMLDSELRGEPRPTPPVRIVVPDGRIATTMALAIGAVFAFFGALGLSLLSKFQPAWNVGSPGAPMLAAMILAILAGAAGSGYRVRRRWVAGAGFLACLPALTSEGPPSSSVPAWTTVPGGTLAAVVLVAAAIALIGLTRARPVSLPDAPPSPSAVPSQRRAASDLAAVGPDRE</sequence>
<dbReference type="Gene3D" id="3.40.50.1820">
    <property type="entry name" value="alpha/beta hydrolase"/>
    <property type="match status" value="1"/>
</dbReference>
<dbReference type="InterPro" id="IPR029058">
    <property type="entry name" value="AB_hydrolase_fold"/>
</dbReference>
<proteinExistence type="predicted"/>
<evidence type="ECO:0008006" key="5">
    <source>
        <dbReference type="Google" id="ProtNLM"/>
    </source>
</evidence>
<organism evidence="3 4">
    <name type="scientific">Streptomyces doudnae</name>
    <dbReference type="NCBI Taxonomy" id="3075536"/>
    <lineage>
        <taxon>Bacteria</taxon>
        <taxon>Bacillati</taxon>
        <taxon>Actinomycetota</taxon>
        <taxon>Actinomycetes</taxon>
        <taxon>Kitasatosporales</taxon>
        <taxon>Streptomycetaceae</taxon>
        <taxon>Streptomyces</taxon>
    </lineage>
</organism>
<feature type="transmembrane region" description="Helical" evidence="2">
    <location>
        <begin position="277"/>
        <end position="296"/>
    </location>
</feature>
<keyword evidence="4" id="KW-1185">Reference proteome</keyword>
<comment type="caution">
    <text evidence="3">The sequence shown here is derived from an EMBL/GenBank/DDBJ whole genome shotgun (WGS) entry which is preliminary data.</text>
</comment>
<feature type="transmembrane region" description="Helical" evidence="2">
    <location>
        <begin position="494"/>
        <end position="518"/>
    </location>
</feature>
<dbReference type="SUPFAM" id="SSF53474">
    <property type="entry name" value="alpha/beta-Hydrolases"/>
    <property type="match status" value="1"/>
</dbReference>
<evidence type="ECO:0000256" key="2">
    <source>
        <dbReference type="SAM" id="Phobius"/>
    </source>
</evidence>